<dbReference type="RefSeq" id="WP_207290298.1">
    <property type="nucleotide sequence ID" value="NZ_CP071462.1"/>
</dbReference>
<sequence>MGADDTSSETFVASLHRTILGALLAAAGLVGIGGVREAISDGSVLYGVLGVALAGVAAYWIFDLFVDGLRER</sequence>
<gene>
    <name evidence="2" type="ORF">J0X25_06360</name>
</gene>
<feature type="transmembrane region" description="Helical" evidence="1">
    <location>
        <begin position="12"/>
        <end position="32"/>
    </location>
</feature>
<protein>
    <submittedName>
        <fullName evidence="2">Uncharacterized protein</fullName>
    </submittedName>
</protein>
<keyword evidence="1" id="KW-0812">Transmembrane</keyword>
<dbReference type="AlphaFoldDB" id="A0A8A2VIW6"/>
<keyword evidence="1" id="KW-1133">Transmembrane helix</keyword>
<name>A0A8A2VIW6_9EURY</name>
<evidence type="ECO:0000313" key="2">
    <source>
        <dbReference type="EMBL" id="QSX00578.1"/>
    </source>
</evidence>
<reference evidence="2 3" key="1">
    <citation type="submission" date="2021-03" db="EMBL/GenBank/DDBJ databases">
        <title>Haloterrigena longa sp. nov. and Haloterrigena limicola sp. nov., extremely halophilic archaea isolated from a salt lake.</title>
        <authorList>
            <person name="Henglin C."/>
        </authorList>
    </citation>
    <scope>NUCLEOTIDE SEQUENCE [LARGE SCALE GENOMIC DNA]</scope>
    <source>
        <strain evidence="2 3">KZCA68</strain>
    </source>
</reference>
<feature type="transmembrane region" description="Helical" evidence="1">
    <location>
        <begin position="44"/>
        <end position="62"/>
    </location>
</feature>
<keyword evidence="1" id="KW-0472">Membrane</keyword>
<organism evidence="2 3">
    <name type="scientific">Haloterrigena alkaliphila</name>
    <dbReference type="NCBI Taxonomy" id="2816475"/>
    <lineage>
        <taxon>Archaea</taxon>
        <taxon>Methanobacteriati</taxon>
        <taxon>Methanobacteriota</taxon>
        <taxon>Stenosarchaea group</taxon>
        <taxon>Halobacteria</taxon>
        <taxon>Halobacteriales</taxon>
        <taxon>Natrialbaceae</taxon>
        <taxon>Haloterrigena</taxon>
    </lineage>
</organism>
<dbReference type="KEGG" id="hakz:J0X25_06360"/>
<keyword evidence="3" id="KW-1185">Reference proteome</keyword>
<accession>A0A8A2VIW6</accession>
<evidence type="ECO:0000313" key="3">
    <source>
        <dbReference type="Proteomes" id="UP000663203"/>
    </source>
</evidence>
<proteinExistence type="predicted"/>
<dbReference type="EMBL" id="CP071462">
    <property type="protein sequence ID" value="QSX00578.1"/>
    <property type="molecule type" value="Genomic_DNA"/>
</dbReference>
<dbReference type="Proteomes" id="UP000663203">
    <property type="component" value="Chromosome"/>
</dbReference>
<evidence type="ECO:0000256" key="1">
    <source>
        <dbReference type="SAM" id="Phobius"/>
    </source>
</evidence>
<dbReference type="GeneID" id="63186911"/>